<reference evidence="2" key="1">
    <citation type="submission" date="2018-11" db="EMBL/GenBank/DDBJ databases">
        <title>Genome sequencing of a novel mesophilic and cellulolytic organism within the genus Hungateiclostridium.</title>
        <authorList>
            <person name="Rettenmaier R."/>
            <person name="Liebl W."/>
            <person name="Zverlov V."/>
        </authorList>
    </citation>
    <scope>NUCLEOTIDE SEQUENCE [LARGE SCALE GENOMIC DNA]</scope>
    <source>
        <strain evidence="2">N2K1</strain>
    </source>
</reference>
<protein>
    <submittedName>
        <fullName evidence="1">Uncharacterized protein</fullName>
    </submittedName>
</protein>
<accession>A0A4Q0I2M9</accession>
<dbReference type="Proteomes" id="UP000289166">
    <property type="component" value="Unassembled WGS sequence"/>
</dbReference>
<organism evidence="1 2">
    <name type="scientific">Acetivibrio mesophilus</name>
    <dbReference type="NCBI Taxonomy" id="2487273"/>
    <lineage>
        <taxon>Bacteria</taxon>
        <taxon>Bacillati</taxon>
        <taxon>Bacillota</taxon>
        <taxon>Clostridia</taxon>
        <taxon>Eubacteriales</taxon>
        <taxon>Oscillospiraceae</taxon>
        <taxon>Acetivibrio</taxon>
    </lineage>
</organism>
<gene>
    <name evidence="1" type="ORF">EFD62_12350</name>
</gene>
<name>A0A4Q0I2M9_9FIRM</name>
<dbReference type="OrthoDB" id="2083744at2"/>
<proteinExistence type="predicted"/>
<evidence type="ECO:0000313" key="2">
    <source>
        <dbReference type="Proteomes" id="UP000289166"/>
    </source>
</evidence>
<dbReference type="AlphaFoldDB" id="A0A4Q0I2M9"/>
<comment type="caution">
    <text evidence="1">The sequence shown here is derived from an EMBL/GenBank/DDBJ whole genome shotgun (WGS) entry which is preliminary data.</text>
</comment>
<evidence type="ECO:0000313" key="1">
    <source>
        <dbReference type="EMBL" id="RXE58473.1"/>
    </source>
</evidence>
<keyword evidence="2" id="KW-1185">Reference proteome</keyword>
<dbReference type="EMBL" id="RLII01000018">
    <property type="protein sequence ID" value="RXE58473.1"/>
    <property type="molecule type" value="Genomic_DNA"/>
</dbReference>
<sequence>MMNDNRLITCNRDWTGITVIDRKGKPVFLDYHQISEIRFGYHTVTKLFSKRTSEKIEIHVKGQKAPILVLKPMDWNHFDQYKQEVAKFAKDNKIRLVEFD</sequence>